<comment type="pathway">
    <text evidence="2">Carbohydrate biosynthesis; dTDP-L-rhamnose biosynthesis.</text>
</comment>
<dbReference type="Proteomes" id="UP000632125">
    <property type="component" value="Unassembled WGS sequence"/>
</dbReference>
<keyword evidence="2 4" id="KW-0560">Oxidoreductase</keyword>
<keyword evidence="2" id="KW-0521">NADP</keyword>
<dbReference type="EC" id="1.1.1.133" evidence="2"/>
<dbReference type="RefSeq" id="WP_190865412.1">
    <property type="nucleotide sequence ID" value="NZ_JACXIY010000032.1"/>
</dbReference>
<reference evidence="4" key="1">
    <citation type="submission" date="2020-09" db="EMBL/GenBank/DDBJ databases">
        <title>A novel bacterium of genus Paenibacillus, isolated from South China Sea.</title>
        <authorList>
            <person name="Huang H."/>
            <person name="Mo K."/>
            <person name="Hu Y."/>
        </authorList>
    </citation>
    <scope>NUCLEOTIDE SEQUENCE</scope>
    <source>
        <strain evidence="4">IB182493</strain>
    </source>
</reference>
<comment type="similarity">
    <text evidence="1 2">Belongs to the dTDP-4-dehydrorhamnose reductase family.</text>
</comment>
<evidence type="ECO:0000256" key="2">
    <source>
        <dbReference type="RuleBase" id="RU364082"/>
    </source>
</evidence>
<evidence type="ECO:0000256" key="1">
    <source>
        <dbReference type="ARBA" id="ARBA00010944"/>
    </source>
</evidence>
<dbReference type="InterPro" id="IPR036291">
    <property type="entry name" value="NAD(P)-bd_dom_sf"/>
</dbReference>
<dbReference type="Gene3D" id="3.90.25.10">
    <property type="entry name" value="UDP-galactose 4-epimerase, domain 1"/>
    <property type="match status" value="1"/>
</dbReference>
<dbReference type="SUPFAM" id="SSF51735">
    <property type="entry name" value="NAD(P)-binding Rossmann-fold domains"/>
    <property type="match status" value="1"/>
</dbReference>
<dbReference type="GO" id="GO:0019305">
    <property type="term" value="P:dTDP-rhamnose biosynthetic process"/>
    <property type="evidence" value="ECO:0007669"/>
    <property type="project" value="TreeGrafter"/>
</dbReference>
<dbReference type="GO" id="GO:0005829">
    <property type="term" value="C:cytosol"/>
    <property type="evidence" value="ECO:0007669"/>
    <property type="project" value="TreeGrafter"/>
</dbReference>
<gene>
    <name evidence="4" type="primary">rfbD</name>
    <name evidence="4" type="ORF">IDH41_23365</name>
</gene>
<dbReference type="Pfam" id="PF04321">
    <property type="entry name" value="RmlD_sub_bind"/>
    <property type="match status" value="1"/>
</dbReference>
<protein>
    <recommendedName>
        <fullName evidence="2">dTDP-4-dehydrorhamnose reductase</fullName>
        <ecNumber evidence="2">1.1.1.133</ecNumber>
    </recommendedName>
</protein>
<comment type="caution">
    <text evidence="4">The sequence shown here is derived from an EMBL/GenBank/DDBJ whole genome shotgun (WGS) entry which is preliminary data.</text>
</comment>
<organism evidence="4 5">
    <name type="scientific">Paenibacillus arenilitoris</name>
    <dbReference type="NCBI Taxonomy" id="2772299"/>
    <lineage>
        <taxon>Bacteria</taxon>
        <taxon>Bacillati</taxon>
        <taxon>Bacillota</taxon>
        <taxon>Bacilli</taxon>
        <taxon>Bacillales</taxon>
        <taxon>Paenibacillaceae</taxon>
        <taxon>Paenibacillus</taxon>
    </lineage>
</organism>
<keyword evidence="5" id="KW-1185">Reference proteome</keyword>
<dbReference type="CDD" id="cd05254">
    <property type="entry name" value="dTDP_HR_like_SDR_e"/>
    <property type="match status" value="1"/>
</dbReference>
<feature type="domain" description="RmlD-like substrate binding" evidence="3">
    <location>
        <begin position="1"/>
        <end position="278"/>
    </location>
</feature>
<comment type="function">
    <text evidence="2">Catalyzes the reduction of dTDP-6-deoxy-L-lyxo-4-hexulose to yield dTDP-L-rhamnose.</text>
</comment>
<evidence type="ECO:0000313" key="5">
    <source>
        <dbReference type="Proteomes" id="UP000632125"/>
    </source>
</evidence>
<dbReference type="PANTHER" id="PTHR10491">
    <property type="entry name" value="DTDP-4-DEHYDRORHAMNOSE REDUCTASE"/>
    <property type="match status" value="1"/>
</dbReference>
<dbReference type="InterPro" id="IPR029903">
    <property type="entry name" value="RmlD-like-bd"/>
</dbReference>
<sequence length="287" mass="32537">MKIFITGARGQLGRDLVDWFDKDHEVIGAGRAELDVTNLSEVQQVIRAVRPEAVIHAAAYTSVDRAESEPDEAYRVNVFGSRNMAWAAREVGAKLCYISTDYVFDGTSSKPYREYDQTNPIGIYGKSKRAGEEVSQLLVPHTFIVRTSWVYGRHGNNFVKTMLKLAKEKGYMKVVSDQVGSPTYTIDLCRFVEKLLETEKYGIYHASNSGHCSWFEFAKAIMEEAGSNAVVESCTTEQFPRPAPRPTFSVMDHMAIRLNGFDDLPTWRDALKRFLLELERTSRTQLR</sequence>
<dbReference type="Gene3D" id="3.40.50.720">
    <property type="entry name" value="NAD(P)-binding Rossmann-like Domain"/>
    <property type="match status" value="1"/>
</dbReference>
<dbReference type="PANTHER" id="PTHR10491:SF4">
    <property type="entry name" value="METHIONINE ADENOSYLTRANSFERASE 2 SUBUNIT BETA"/>
    <property type="match status" value="1"/>
</dbReference>
<dbReference type="GO" id="GO:0008831">
    <property type="term" value="F:dTDP-4-dehydrorhamnose reductase activity"/>
    <property type="evidence" value="ECO:0007669"/>
    <property type="project" value="UniProtKB-EC"/>
</dbReference>
<dbReference type="NCBIfam" id="TIGR01214">
    <property type="entry name" value="rmlD"/>
    <property type="match status" value="1"/>
</dbReference>
<accession>A0A927H9E7</accession>
<dbReference type="InterPro" id="IPR005913">
    <property type="entry name" value="dTDP_dehydrorham_reduct"/>
</dbReference>
<evidence type="ECO:0000259" key="3">
    <source>
        <dbReference type="Pfam" id="PF04321"/>
    </source>
</evidence>
<dbReference type="EMBL" id="JACXIY010000032">
    <property type="protein sequence ID" value="MBD2871534.1"/>
    <property type="molecule type" value="Genomic_DNA"/>
</dbReference>
<evidence type="ECO:0000313" key="4">
    <source>
        <dbReference type="EMBL" id="MBD2871534.1"/>
    </source>
</evidence>
<name>A0A927H9E7_9BACL</name>
<proteinExistence type="inferred from homology"/>
<dbReference type="AlphaFoldDB" id="A0A927H9E7"/>